<dbReference type="Pfam" id="PF00072">
    <property type="entry name" value="Response_reg"/>
    <property type="match status" value="1"/>
</dbReference>
<dbReference type="Gene3D" id="3.40.50.2300">
    <property type="match status" value="1"/>
</dbReference>
<organism evidence="10 11">
    <name type="scientific">Fuerstiella marisgermanici</name>
    <dbReference type="NCBI Taxonomy" id="1891926"/>
    <lineage>
        <taxon>Bacteria</taxon>
        <taxon>Pseudomonadati</taxon>
        <taxon>Planctomycetota</taxon>
        <taxon>Planctomycetia</taxon>
        <taxon>Planctomycetales</taxon>
        <taxon>Planctomycetaceae</taxon>
        <taxon>Fuerstiella</taxon>
    </lineage>
</organism>
<dbReference type="SMART" id="SM00862">
    <property type="entry name" value="Trans_reg_C"/>
    <property type="match status" value="1"/>
</dbReference>
<dbReference type="InterPro" id="IPR001789">
    <property type="entry name" value="Sig_transdc_resp-reg_receiver"/>
</dbReference>
<dbReference type="InterPro" id="IPR011006">
    <property type="entry name" value="CheY-like_superfamily"/>
</dbReference>
<keyword evidence="1 6" id="KW-0597">Phosphoprotein</keyword>
<dbReference type="KEGG" id="fmr:Fuma_05841"/>
<keyword evidence="2" id="KW-0902">Two-component regulatory system</keyword>
<dbReference type="OrthoDB" id="272875at2"/>
<dbReference type="InterPro" id="IPR036388">
    <property type="entry name" value="WH-like_DNA-bd_sf"/>
</dbReference>
<dbReference type="GO" id="GO:0000976">
    <property type="term" value="F:transcription cis-regulatory region binding"/>
    <property type="evidence" value="ECO:0007669"/>
    <property type="project" value="TreeGrafter"/>
</dbReference>
<dbReference type="InterPro" id="IPR039420">
    <property type="entry name" value="WalR-like"/>
</dbReference>
<dbReference type="SMART" id="SM00448">
    <property type="entry name" value="REC"/>
    <property type="match status" value="1"/>
</dbReference>
<feature type="DNA-binding region" description="OmpR/PhoB-type" evidence="7">
    <location>
        <begin position="130"/>
        <end position="226"/>
    </location>
</feature>
<dbReference type="CDD" id="cd00383">
    <property type="entry name" value="trans_reg_C"/>
    <property type="match status" value="1"/>
</dbReference>
<evidence type="ECO:0000259" key="9">
    <source>
        <dbReference type="PROSITE" id="PS51755"/>
    </source>
</evidence>
<accession>A0A1P8WQ33</accession>
<evidence type="ECO:0000256" key="4">
    <source>
        <dbReference type="ARBA" id="ARBA00023125"/>
    </source>
</evidence>
<dbReference type="InterPro" id="IPR016032">
    <property type="entry name" value="Sig_transdc_resp-reg_C-effctor"/>
</dbReference>
<dbReference type="Proteomes" id="UP000187735">
    <property type="component" value="Chromosome"/>
</dbReference>
<keyword evidence="3" id="KW-0805">Transcription regulation</keyword>
<dbReference type="PANTHER" id="PTHR48111:SF4">
    <property type="entry name" value="DNA-BINDING DUAL TRANSCRIPTIONAL REGULATOR OMPR"/>
    <property type="match status" value="1"/>
</dbReference>
<dbReference type="InterPro" id="IPR001867">
    <property type="entry name" value="OmpR/PhoB-type_DNA-bd"/>
</dbReference>
<dbReference type="RefSeq" id="WP_077027232.1">
    <property type="nucleotide sequence ID" value="NZ_CP017641.1"/>
</dbReference>
<evidence type="ECO:0000259" key="8">
    <source>
        <dbReference type="PROSITE" id="PS50110"/>
    </source>
</evidence>
<evidence type="ECO:0000313" key="11">
    <source>
        <dbReference type="Proteomes" id="UP000187735"/>
    </source>
</evidence>
<dbReference type="Pfam" id="PF00486">
    <property type="entry name" value="Trans_reg_C"/>
    <property type="match status" value="1"/>
</dbReference>
<proteinExistence type="predicted"/>
<dbReference type="PANTHER" id="PTHR48111">
    <property type="entry name" value="REGULATOR OF RPOS"/>
    <property type="match status" value="1"/>
</dbReference>
<dbReference type="SUPFAM" id="SSF46894">
    <property type="entry name" value="C-terminal effector domain of the bipartite response regulators"/>
    <property type="match status" value="1"/>
</dbReference>
<dbReference type="SUPFAM" id="SSF52172">
    <property type="entry name" value="CheY-like"/>
    <property type="match status" value="1"/>
</dbReference>
<evidence type="ECO:0000256" key="1">
    <source>
        <dbReference type="ARBA" id="ARBA00022553"/>
    </source>
</evidence>
<evidence type="ECO:0000256" key="2">
    <source>
        <dbReference type="ARBA" id="ARBA00023012"/>
    </source>
</evidence>
<dbReference type="GO" id="GO:0032993">
    <property type="term" value="C:protein-DNA complex"/>
    <property type="evidence" value="ECO:0007669"/>
    <property type="project" value="TreeGrafter"/>
</dbReference>
<keyword evidence="4 7" id="KW-0238">DNA-binding</keyword>
<dbReference type="GO" id="GO:0000156">
    <property type="term" value="F:phosphorelay response regulator activity"/>
    <property type="evidence" value="ECO:0007669"/>
    <property type="project" value="TreeGrafter"/>
</dbReference>
<evidence type="ECO:0000256" key="6">
    <source>
        <dbReference type="PROSITE-ProRule" id="PRU00169"/>
    </source>
</evidence>
<sequence length="231" mass="25977">MAKTTVLIVEDDRSLAEVIMYNLQREGYEVLVAHDGQDCLTQARAKQPDVIVLDLMLPVLDGLEACRQLRADATTRTTRILMLTAKAEESDQLIGFGVGADDYVTKPFSVKILLERVKSLCRRDADSQAVPVIASQGVTIDPVRHRVTVDESVVNLTRSEFRLLECMLRQPGRVFTRSELIDVALGDDALVFERTIDVHVRSLRKKLDTHADVVQTVRGFGYRFRHPSDSR</sequence>
<dbReference type="STRING" id="1891926.Fuma_05841"/>
<name>A0A1P8WQ33_9PLAN</name>
<dbReference type="EMBL" id="CP017641">
    <property type="protein sequence ID" value="APZ96173.1"/>
    <property type="molecule type" value="Genomic_DNA"/>
</dbReference>
<gene>
    <name evidence="10" type="primary">phoB_2</name>
    <name evidence="10" type="ORF">Fuma_05841</name>
</gene>
<dbReference type="GO" id="GO:0006355">
    <property type="term" value="P:regulation of DNA-templated transcription"/>
    <property type="evidence" value="ECO:0007669"/>
    <property type="project" value="InterPro"/>
</dbReference>
<keyword evidence="11" id="KW-1185">Reference proteome</keyword>
<feature type="domain" description="Response regulatory" evidence="8">
    <location>
        <begin position="5"/>
        <end position="121"/>
    </location>
</feature>
<dbReference type="FunFam" id="3.40.50.2300:FF:000001">
    <property type="entry name" value="DNA-binding response regulator PhoB"/>
    <property type="match status" value="1"/>
</dbReference>
<evidence type="ECO:0000256" key="3">
    <source>
        <dbReference type="ARBA" id="ARBA00023015"/>
    </source>
</evidence>
<dbReference type="PROSITE" id="PS50110">
    <property type="entry name" value="RESPONSE_REGULATORY"/>
    <property type="match status" value="1"/>
</dbReference>
<dbReference type="AlphaFoldDB" id="A0A1P8WQ33"/>
<reference evidence="10 11" key="1">
    <citation type="journal article" date="2016" name="Front. Microbiol.">
        <title>Fuerstia marisgermanicae gen. nov., sp. nov., an Unusual Member of the Phylum Planctomycetes from the German Wadden Sea.</title>
        <authorList>
            <person name="Kohn T."/>
            <person name="Heuer A."/>
            <person name="Jogler M."/>
            <person name="Vollmers J."/>
            <person name="Boedeker C."/>
            <person name="Bunk B."/>
            <person name="Rast P."/>
            <person name="Borchert D."/>
            <person name="Glockner I."/>
            <person name="Freese H.M."/>
            <person name="Klenk H.P."/>
            <person name="Overmann J."/>
            <person name="Kaster A.K."/>
            <person name="Rohde M."/>
            <person name="Wiegand S."/>
            <person name="Jogler C."/>
        </authorList>
    </citation>
    <scope>NUCLEOTIDE SEQUENCE [LARGE SCALE GENOMIC DNA]</scope>
    <source>
        <strain evidence="10 11">NH11</strain>
    </source>
</reference>
<evidence type="ECO:0000256" key="5">
    <source>
        <dbReference type="ARBA" id="ARBA00023163"/>
    </source>
</evidence>
<dbReference type="GO" id="GO:0005829">
    <property type="term" value="C:cytosol"/>
    <property type="evidence" value="ECO:0007669"/>
    <property type="project" value="TreeGrafter"/>
</dbReference>
<dbReference type="PROSITE" id="PS51755">
    <property type="entry name" value="OMPR_PHOB"/>
    <property type="match status" value="1"/>
</dbReference>
<feature type="modified residue" description="4-aspartylphosphate" evidence="6">
    <location>
        <position position="54"/>
    </location>
</feature>
<protein>
    <submittedName>
        <fullName evidence="10">Phosphate regulon transcriptional regulatory protein PhoB</fullName>
    </submittedName>
</protein>
<evidence type="ECO:0000313" key="10">
    <source>
        <dbReference type="EMBL" id="APZ96173.1"/>
    </source>
</evidence>
<evidence type="ECO:0000256" key="7">
    <source>
        <dbReference type="PROSITE-ProRule" id="PRU01091"/>
    </source>
</evidence>
<keyword evidence="5" id="KW-0804">Transcription</keyword>
<feature type="domain" description="OmpR/PhoB-type" evidence="9">
    <location>
        <begin position="130"/>
        <end position="226"/>
    </location>
</feature>
<dbReference type="Gene3D" id="1.10.10.10">
    <property type="entry name" value="Winged helix-like DNA-binding domain superfamily/Winged helix DNA-binding domain"/>
    <property type="match status" value="1"/>
</dbReference>